<protein>
    <submittedName>
        <fullName evidence="3">Cupin</fullName>
    </submittedName>
</protein>
<dbReference type="InterPro" id="IPR047121">
    <property type="entry name" value="YjiB-like"/>
</dbReference>
<keyword evidence="4" id="KW-1185">Reference proteome</keyword>
<dbReference type="Gene3D" id="2.60.120.10">
    <property type="entry name" value="Jelly Rolls"/>
    <property type="match status" value="1"/>
</dbReference>
<geneLocation type="plasmid" evidence="3 4">
    <name>pSA2</name>
</geneLocation>
<dbReference type="InterPro" id="IPR014710">
    <property type="entry name" value="RmlC-like_jellyroll"/>
</dbReference>
<keyword evidence="3" id="KW-0614">Plasmid</keyword>
<dbReference type="Proteomes" id="UP000094626">
    <property type="component" value="Plasmid pSA2"/>
</dbReference>
<dbReference type="EMBL" id="CP017077">
    <property type="protein sequence ID" value="AOR80302.1"/>
    <property type="molecule type" value="Genomic_DNA"/>
</dbReference>
<evidence type="ECO:0000313" key="4">
    <source>
        <dbReference type="Proteomes" id="UP000094626"/>
    </source>
</evidence>
<feature type="domain" description="Cupin type-2" evidence="2">
    <location>
        <begin position="61"/>
        <end position="109"/>
    </location>
</feature>
<dbReference type="CDD" id="cd02219">
    <property type="entry name" value="cupin_YjlB-like"/>
    <property type="match status" value="1"/>
</dbReference>
<evidence type="ECO:0000259" key="2">
    <source>
        <dbReference type="Pfam" id="PF07883"/>
    </source>
</evidence>
<accession>A0A1D8ADV4</accession>
<dbReference type="Pfam" id="PF07883">
    <property type="entry name" value="Cupin_2"/>
    <property type="match status" value="1"/>
</dbReference>
<dbReference type="OrthoDB" id="9791759at2"/>
<evidence type="ECO:0000313" key="3">
    <source>
        <dbReference type="EMBL" id="AOR80302.1"/>
    </source>
</evidence>
<dbReference type="InterPro" id="IPR011051">
    <property type="entry name" value="RmlC_Cupin_sf"/>
</dbReference>
<organism evidence="3 4">
    <name type="scientific">Novosphingobium resinovorum</name>
    <dbReference type="NCBI Taxonomy" id="158500"/>
    <lineage>
        <taxon>Bacteria</taxon>
        <taxon>Pseudomonadati</taxon>
        <taxon>Pseudomonadota</taxon>
        <taxon>Alphaproteobacteria</taxon>
        <taxon>Sphingomonadales</taxon>
        <taxon>Sphingomonadaceae</taxon>
        <taxon>Novosphingobium</taxon>
    </lineage>
</organism>
<reference evidence="4" key="1">
    <citation type="journal article" date="2017" name="J. Biotechnol.">
        <title>Complete genome sequence of Novosphingobium resinovorum SA1, a versatile xenobiotic-degrading bacterium capable of utilizing sulfanilic acid.</title>
        <authorList>
            <person name="Hegedus B."/>
            <person name="Kos P.B."/>
            <person name="Balint B."/>
            <person name="Maroti G."/>
            <person name="Gan H.M."/>
            <person name="Perei K."/>
            <person name="Rakhely G."/>
        </authorList>
    </citation>
    <scope>NUCLEOTIDE SEQUENCE [LARGE SCALE GENOMIC DNA]</scope>
    <source>
        <strain evidence="4">SA1</strain>
    </source>
</reference>
<dbReference type="PANTHER" id="PTHR36448:SF2">
    <property type="entry name" value="CUPIN TYPE-1 DOMAIN-CONTAINING PROTEIN"/>
    <property type="match status" value="1"/>
</dbReference>
<dbReference type="RefSeq" id="WP_069709705.1">
    <property type="nucleotide sequence ID" value="NZ_CP017077.1"/>
</dbReference>
<evidence type="ECO:0000256" key="1">
    <source>
        <dbReference type="SAM" id="MobiDB-lite"/>
    </source>
</evidence>
<feature type="region of interest" description="Disordered" evidence="1">
    <location>
        <begin position="144"/>
        <end position="163"/>
    </location>
</feature>
<gene>
    <name evidence="3" type="ORF">BES08_25705</name>
</gene>
<name>A0A1D8ADV4_9SPHN</name>
<proteinExistence type="predicted"/>
<dbReference type="AlphaFoldDB" id="A0A1D8ADV4"/>
<dbReference type="SUPFAM" id="SSF51182">
    <property type="entry name" value="RmlC-like cupins"/>
    <property type="match status" value="1"/>
</dbReference>
<sequence length="163" mass="17749">MKIQSFILTENGWVPNNARLPVVNYSAALDSDEPYLADRFEALFGGHGWPADWRDGIFDYRHYHSTAHEVLGVFSGSATLEIGGPHGRRIEVLAGDALMLPAGTGHRCLSANEDFKVVGAYPQGQDWDICREAADDATRARIAALPDPPYDPVTGERGARTGP</sequence>
<dbReference type="PIRSF" id="PIRSF019307">
    <property type="entry name" value="UCP019307"/>
    <property type="match status" value="1"/>
</dbReference>
<dbReference type="PANTHER" id="PTHR36448">
    <property type="entry name" value="BLR7373 PROTEIN"/>
    <property type="match status" value="1"/>
</dbReference>
<dbReference type="InterPro" id="IPR013096">
    <property type="entry name" value="Cupin_2"/>
</dbReference>
<dbReference type="KEGG" id="nre:BES08_25705"/>
<dbReference type="InterPro" id="IPR014500">
    <property type="entry name" value="UCP019307_cupin"/>
</dbReference>